<comment type="caution">
    <text evidence="2">The sequence shown here is derived from an EMBL/GenBank/DDBJ whole genome shotgun (WGS) entry which is preliminary data.</text>
</comment>
<evidence type="ECO:0000313" key="3">
    <source>
        <dbReference type="Proteomes" id="UP001066276"/>
    </source>
</evidence>
<proteinExistence type="predicted"/>
<accession>A0AAV7LPJ1</accession>
<organism evidence="2 3">
    <name type="scientific">Pleurodeles waltl</name>
    <name type="common">Iberian ribbed newt</name>
    <dbReference type="NCBI Taxonomy" id="8319"/>
    <lineage>
        <taxon>Eukaryota</taxon>
        <taxon>Metazoa</taxon>
        <taxon>Chordata</taxon>
        <taxon>Craniata</taxon>
        <taxon>Vertebrata</taxon>
        <taxon>Euteleostomi</taxon>
        <taxon>Amphibia</taxon>
        <taxon>Batrachia</taxon>
        <taxon>Caudata</taxon>
        <taxon>Salamandroidea</taxon>
        <taxon>Salamandridae</taxon>
        <taxon>Pleurodelinae</taxon>
        <taxon>Pleurodeles</taxon>
    </lineage>
</organism>
<evidence type="ECO:0000256" key="1">
    <source>
        <dbReference type="SAM" id="MobiDB-lite"/>
    </source>
</evidence>
<feature type="compositionally biased region" description="Basic and acidic residues" evidence="1">
    <location>
        <begin position="116"/>
        <end position="129"/>
    </location>
</feature>
<feature type="compositionally biased region" description="Polar residues" evidence="1">
    <location>
        <begin position="81"/>
        <end position="93"/>
    </location>
</feature>
<dbReference type="AlphaFoldDB" id="A0AAV7LPJ1"/>
<protein>
    <submittedName>
        <fullName evidence="2">Uncharacterized protein</fullName>
    </submittedName>
</protein>
<dbReference type="Proteomes" id="UP001066276">
    <property type="component" value="Chromosome 11"/>
</dbReference>
<reference evidence="2" key="1">
    <citation type="journal article" date="2022" name="bioRxiv">
        <title>Sequencing and chromosome-scale assembly of the giantPleurodeles waltlgenome.</title>
        <authorList>
            <person name="Brown T."/>
            <person name="Elewa A."/>
            <person name="Iarovenko S."/>
            <person name="Subramanian E."/>
            <person name="Araus A.J."/>
            <person name="Petzold A."/>
            <person name="Susuki M."/>
            <person name="Suzuki K.-i.T."/>
            <person name="Hayashi T."/>
            <person name="Toyoda A."/>
            <person name="Oliveira C."/>
            <person name="Osipova E."/>
            <person name="Leigh N.D."/>
            <person name="Simon A."/>
            <person name="Yun M.H."/>
        </authorList>
    </citation>
    <scope>NUCLEOTIDE SEQUENCE</scope>
    <source>
        <strain evidence="2">20211129_DDA</strain>
        <tissue evidence="2">Liver</tissue>
    </source>
</reference>
<sequence>MAGGAGDLAWRHGVRGRRDALAAVLRSDSNRFPAERRLSRGARRARPAPATCVEIGRSRAACGRGQRKRRPDGWRVHTTVWKRQSSEAAQQRTAPAERGLAQSGAAQGAHIAVGARPRDTAAPERTAPD</sequence>
<name>A0AAV7LPJ1_PLEWA</name>
<keyword evidence="3" id="KW-1185">Reference proteome</keyword>
<gene>
    <name evidence="2" type="ORF">NDU88_004524</name>
</gene>
<feature type="region of interest" description="Disordered" evidence="1">
    <location>
        <begin position="81"/>
        <end position="129"/>
    </location>
</feature>
<dbReference type="EMBL" id="JANPWB010000015">
    <property type="protein sequence ID" value="KAJ1091398.1"/>
    <property type="molecule type" value="Genomic_DNA"/>
</dbReference>
<feature type="region of interest" description="Disordered" evidence="1">
    <location>
        <begin position="28"/>
        <end position="50"/>
    </location>
</feature>
<evidence type="ECO:0000313" key="2">
    <source>
        <dbReference type="EMBL" id="KAJ1091398.1"/>
    </source>
</evidence>